<dbReference type="GO" id="GO:0009897">
    <property type="term" value="C:external side of plasma membrane"/>
    <property type="evidence" value="ECO:0007669"/>
    <property type="project" value="TreeGrafter"/>
</dbReference>
<dbReference type="PANTHER" id="PTHR25466">
    <property type="entry name" value="T-LYMPHOCYTE ACTIVATION ANTIGEN"/>
    <property type="match status" value="1"/>
</dbReference>
<accession>A0A9Y3SA09</accession>
<gene>
    <name evidence="13" type="primary">LOC102205980</name>
</gene>
<feature type="domain" description="Ig-like" evidence="11">
    <location>
        <begin position="35"/>
        <end position="134"/>
    </location>
</feature>
<keyword evidence="2" id="KW-1003">Cell membrane</keyword>
<dbReference type="Proteomes" id="UP000695023">
    <property type="component" value="Unplaced"/>
</dbReference>
<dbReference type="RefSeq" id="XP_005753825.2">
    <property type="nucleotide sequence ID" value="XM_005753768.2"/>
</dbReference>
<evidence type="ECO:0000256" key="7">
    <source>
        <dbReference type="ARBA" id="ARBA00023157"/>
    </source>
</evidence>
<dbReference type="InterPro" id="IPR013783">
    <property type="entry name" value="Ig-like_fold"/>
</dbReference>
<dbReference type="Pfam" id="PF07686">
    <property type="entry name" value="V-set"/>
    <property type="match status" value="1"/>
</dbReference>
<dbReference type="InterPro" id="IPR036179">
    <property type="entry name" value="Ig-like_dom_sf"/>
</dbReference>
<evidence type="ECO:0000256" key="1">
    <source>
        <dbReference type="ARBA" id="ARBA00004251"/>
    </source>
</evidence>
<dbReference type="SMART" id="SM00409">
    <property type="entry name" value="IG"/>
    <property type="match status" value="1"/>
</dbReference>
<dbReference type="PANTHER" id="PTHR25466:SF14">
    <property type="entry name" value="BUTYROPHILIN SUBFAMILY 2 MEMBER A2-LIKE-RELATED"/>
    <property type="match status" value="1"/>
</dbReference>
<dbReference type="Gene3D" id="2.60.40.10">
    <property type="entry name" value="Immunoglobulins"/>
    <property type="match status" value="1"/>
</dbReference>
<dbReference type="InterPro" id="IPR013106">
    <property type="entry name" value="Ig_V-set"/>
</dbReference>
<evidence type="ECO:0000256" key="3">
    <source>
        <dbReference type="ARBA" id="ARBA00022692"/>
    </source>
</evidence>
<dbReference type="GO" id="GO:0071222">
    <property type="term" value="P:cellular response to lipopolysaccharide"/>
    <property type="evidence" value="ECO:0007669"/>
    <property type="project" value="TreeGrafter"/>
</dbReference>
<evidence type="ECO:0000256" key="8">
    <source>
        <dbReference type="ARBA" id="ARBA00023170"/>
    </source>
</evidence>
<dbReference type="InterPro" id="IPR003599">
    <property type="entry name" value="Ig_sub"/>
</dbReference>
<sequence>MKLWEIRKEMLLKTALSAFVLSCFLGRLDCEELTVKQAKDVTLECYGPGDANIMISWQKPDLQSEYYVFYFSDEHIHKDKQHESFKGRVELKDPEMKNGNFSVILKNVTMNDAGKYECYAGYHRQRPQLLKSINLKVEEDKYLPFSLKPLKILLKQVIRLGT</sequence>
<dbReference type="GeneID" id="102205980"/>
<evidence type="ECO:0000313" key="12">
    <source>
        <dbReference type="Proteomes" id="UP000695023"/>
    </source>
</evidence>
<keyword evidence="8" id="KW-0675">Receptor</keyword>
<evidence type="ECO:0000256" key="9">
    <source>
        <dbReference type="ARBA" id="ARBA00023180"/>
    </source>
</evidence>
<comment type="subcellular location">
    <subcellularLocation>
        <location evidence="1">Cell membrane</location>
        <topology evidence="1">Single-pass type I membrane protein</topology>
    </subcellularLocation>
</comment>
<keyword evidence="9" id="KW-0325">Glycoprotein</keyword>
<evidence type="ECO:0000256" key="6">
    <source>
        <dbReference type="ARBA" id="ARBA00023136"/>
    </source>
</evidence>
<keyword evidence="4" id="KW-0732">Signal</keyword>
<evidence type="ECO:0000256" key="5">
    <source>
        <dbReference type="ARBA" id="ARBA00022989"/>
    </source>
</evidence>
<dbReference type="InterPro" id="IPR007110">
    <property type="entry name" value="Ig-like_dom"/>
</dbReference>
<evidence type="ECO:0000256" key="4">
    <source>
        <dbReference type="ARBA" id="ARBA00022729"/>
    </source>
</evidence>
<dbReference type="GO" id="GO:0042130">
    <property type="term" value="P:negative regulation of T cell proliferation"/>
    <property type="evidence" value="ECO:0007669"/>
    <property type="project" value="TreeGrafter"/>
</dbReference>
<dbReference type="GO" id="GO:0006955">
    <property type="term" value="P:immune response"/>
    <property type="evidence" value="ECO:0007669"/>
    <property type="project" value="TreeGrafter"/>
</dbReference>
<protein>
    <submittedName>
        <fullName evidence="13">Nectin-4-like</fullName>
    </submittedName>
</protein>
<reference evidence="13" key="1">
    <citation type="submission" date="2025-08" db="UniProtKB">
        <authorList>
            <consortium name="RefSeq"/>
        </authorList>
    </citation>
    <scope>IDENTIFICATION</scope>
</reference>
<keyword evidence="7" id="KW-1015">Disulfide bond</keyword>
<keyword evidence="3" id="KW-0812">Transmembrane</keyword>
<dbReference type="GO" id="GO:0042102">
    <property type="term" value="P:positive regulation of T cell proliferation"/>
    <property type="evidence" value="ECO:0007669"/>
    <property type="project" value="TreeGrafter"/>
</dbReference>
<dbReference type="GO" id="GO:0031295">
    <property type="term" value="P:T cell costimulation"/>
    <property type="evidence" value="ECO:0007669"/>
    <property type="project" value="TreeGrafter"/>
</dbReference>
<evidence type="ECO:0000259" key="11">
    <source>
        <dbReference type="PROSITE" id="PS50835"/>
    </source>
</evidence>
<dbReference type="AlphaFoldDB" id="A0A9Y3SA09"/>
<evidence type="ECO:0000256" key="2">
    <source>
        <dbReference type="ARBA" id="ARBA00022475"/>
    </source>
</evidence>
<keyword evidence="12" id="KW-1185">Reference proteome</keyword>
<organism evidence="12 13">
    <name type="scientific">Pundamilia nyererei</name>
    <dbReference type="NCBI Taxonomy" id="303518"/>
    <lineage>
        <taxon>Eukaryota</taxon>
        <taxon>Metazoa</taxon>
        <taxon>Chordata</taxon>
        <taxon>Craniata</taxon>
        <taxon>Vertebrata</taxon>
        <taxon>Euteleostomi</taxon>
        <taxon>Actinopterygii</taxon>
        <taxon>Neopterygii</taxon>
        <taxon>Teleostei</taxon>
        <taxon>Neoteleostei</taxon>
        <taxon>Acanthomorphata</taxon>
        <taxon>Ovalentaria</taxon>
        <taxon>Cichlomorphae</taxon>
        <taxon>Cichliformes</taxon>
        <taxon>Cichlidae</taxon>
        <taxon>African cichlids</taxon>
        <taxon>Pseudocrenilabrinae</taxon>
        <taxon>Haplochromini</taxon>
        <taxon>Pundamilia</taxon>
    </lineage>
</organism>
<evidence type="ECO:0000256" key="10">
    <source>
        <dbReference type="ARBA" id="ARBA00023319"/>
    </source>
</evidence>
<keyword evidence="5" id="KW-1133">Transmembrane helix</keyword>
<keyword evidence="6" id="KW-0472">Membrane</keyword>
<evidence type="ECO:0000313" key="13">
    <source>
        <dbReference type="RefSeq" id="XP_005753825.2"/>
    </source>
</evidence>
<proteinExistence type="predicted"/>
<name>A0A9Y3SA09_9CICH</name>
<dbReference type="GO" id="GO:0007166">
    <property type="term" value="P:cell surface receptor signaling pathway"/>
    <property type="evidence" value="ECO:0007669"/>
    <property type="project" value="TreeGrafter"/>
</dbReference>
<dbReference type="InterPro" id="IPR051713">
    <property type="entry name" value="T-cell_Activation_Regulation"/>
</dbReference>
<dbReference type="SUPFAM" id="SSF48726">
    <property type="entry name" value="Immunoglobulin"/>
    <property type="match status" value="1"/>
</dbReference>
<dbReference type="PROSITE" id="PS50835">
    <property type="entry name" value="IG_LIKE"/>
    <property type="match status" value="1"/>
</dbReference>
<keyword evidence="10" id="KW-0393">Immunoglobulin domain</keyword>